<comment type="caution">
    <text evidence="1">The sequence shown here is derived from an EMBL/GenBank/DDBJ whole genome shotgun (WGS) entry which is preliminary data.</text>
</comment>
<evidence type="ECO:0000313" key="2">
    <source>
        <dbReference type="Proteomes" id="UP000499080"/>
    </source>
</evidence>
<reference evidence="1 2" key="1">
    <citation type="journal article" date="2019" name="Sci. Rep.">
        <title>Orb-weaving spider Araneus ventricosus genome elucidates the spidroin gene catalogue.</title>
        <authorList>
            <person name="Kono N."/>
            <person name="Nakamura H."/>
            <person name="Ohtoshi R."/>
            <person name="Moran D.A.P."/>
            <person name="Shinohara A."/>
            <person name="Yoshida Y."/>
            <person name="Fujiwara M."/>
            <person name="Mori M."/>
            <person name="Tomita M."/>
            <person name="Arakawa K."/>
        </authorList>
    </citation>
    <scope>NUCLEOTIDE SEQUENCE [LARGE SCALE GENOMIC DNA]</scope>
</reference>
<sequence length="104" mass="11490">MQKFGGKLASKNIHQPKIDASDLQILLNNGNFSDTCAKEFISIDDGILTEVPVDNVNDIIQRHINIDSSEDDECNINEDISDKELSIKSHGSFSDTLSELESLP</sequence>
<protein>
    <submittedName>
        <fullName evidence="1">Uncharacterized protein</fullName>
    </submittedName>
</protein>
<accession>A0A4Y2K2W0</accession>
<dbReference type="AlphaFoldDB" id="A0A4Y2K2W0"/>
<organism evidence="1 2">
    <name type="scientific">Araneus ventricosus</name>
    <name type="common">Orbweaver spider</name>
    <name type="synonym">Epeira ventricosa</name>
    <dbReference type="NCBI Taxonomy" id="182803"/>
    <lineage>
        <taxon>Eukaryota</taxon>
        <taxon>Metazoa</taxon>
        <taxon>Ecdysozoa</taxon>
        <taxon>Arthropoda</taxon>
        <taxon>Chelicerata</taxon>
        <taxon>Arachnida</taxon>
        <taxon>Araneae</taxon>
        <taxon>Araneomorphae</taxon>
        <taxon>Entelegynae</taxon>
        <taxon>Araneoidea</taxon>
        <taxon>Araneidae</taxon>
        <taxon>Araneus</taxon>
    </lineage>
</organism>
<keyword evidence="2" id="KW-1185">Reference proteome</keyword>
<gene>
    <name evidence="1" type="ORF">AVEN_1240_1</name>
</gene>
<dbReference type="Proteomes" id="UP000499080">
    <property type="component" value="Unassembled WGS sequence"/>
</dbReference>
<proteinExistence type="predicted"/>
<dbReference type="EMBL" id="BGPR01004169">
    <property type="protein sequence ID" value="GBM96710.1"/>
    <property type="molecule type" value="Genomic_DNA"/>
</dbReference>
<evidence type="ECO:0000313" key="1">
    <source>
        <dbReference type="EMBL" id="GBM96710.1"/>
    </source>
</evidence>
<name>A0A4Y2K2W0_ARAVE</name>